<reference evidence="3 4" key="1">
    <citation type="journal article" date="2007" name="Nature">
        <title>Evolution of genes and genomes on the Drosophila phylogeny.</title>
        <authorList>
            <consortium name="Drosophila 12 Genomes Consortium"/>
            <person name="Clark A.G."/>
            <person name="Eisen M.B."/>
            <person name="Smith D.R."/>
            <person name="Bergman C.M."/>
            <person name="Oliver B."/>
            <person name="Markow T.A."/>
            <person name="Kaufman T.C."/>
            <person name="Kellis M."/>
            <person name="Gelbart W."/>
            <person name="Iyer V.N."/>
            <person name="Pollard D.A."/>
            <person name="Sackton T.B."/>
            <person name="Larracuente A.M."/>
            <person name="Singh N.D."/>
            <person name="Abad J.P."/>
            <person name="Abt D.N."/>
            <person name="Adryan B."/>
            <person name="Aguade M."/>
            <person name="Akashi H."/>
            <person name="Anderson W.W."/>
            <person name="Aquadro C.F."/>
            <person name="Ardell D.H."/>
            <person name="Arguello R."/>
            <person name="Artieri C.G."/>
            <person name="Barbash D.A."/>
            <person name="Barker D."/>
            <person name="Barsanti P."/>
            <person name="Batterham P."/>
            <person name="Batzoglou S."/>
            <person name="Begun D."/>
            <person name="Bhutkar A."/>
            <person name="Blanco E."/>
            <person name="Bosak S.A."/>
            <person name="Bradley R.K."/>
            <person name="Brand A.D."/>
            <person name="Brent M.R."/>
            <person name="Brooks A.N."/>
            <person name="Brown R.H."/>
            <person name="Butlin R.K."/>
            <person name="Caggese C."/>
            <person name="Calvi B.R."/>
            <person name="Bernardo de Carvalho A."/>
            <person name="Caspi A."/>
            <person name="Castrezana S."/>
            <person name="Celniker S.E."/>
            <person name="Chang J.L."/>
            <person name="Chapple C."/>
            <person name="Chatterji S."/>
            <person name="Chinwalla A."/>
            <person name="Civetta A."/>
            <person name="Clifton S.W."/>
            <person name="Comeron J.M."/>
            <person name="Costello J.C."/>
            <person name="Coyne J.A."/>
            <person name="Daub J."/>
            <person name="David R.G."/>
            <person name="Delcher A.L."/>
            <person name="Delehaunty K."/>
            <person name="Do C.B."/>
            <person name="Ebling H."/>
            <person name="Edwards K."/>
            <person name="Eickbush T."/>
            <person name="Evans J.D."/>
            <person name="Filipski A."/>
            <person name="Findeiss S."/>
            <person name="Freyhult E."/>
            <person name="Fulton L."/>
            <person name="Fulton R."/>
            <person name="Garcia A.C."/>
            <person name="Gardiner A."/>
            <person name="Garfield D.A."/>
            <person name="Garvin B.E."/>
            <person name="Gibson G."/>
            <person name="Gilbert D."/>
            <person name="Gnerre S."/>
            <person name="Godfrey J."/>
            <person name="Good R."/>
            <person name="Gotea V."/>
            <person name="Gravely B."/>
            <person name="Greenberg A.J."/>
            <person name="Griffiths-Jones S."/>
            <person name="Gross S."/>
            <person name="Guigo R."/>
            <person name="Gustafson E.A."/>
            <person name="Haerty W."/>
            <person name="Hahn M.W."/>
            <person name="Halligan D.L."/>
            <person name="Halpern A.L."/>
            <person name="Halter G.M."/>
            <person name="Han M.V."/>
            <person name="Heger A."/>
            <person name="Hillier L."/>
            <person name="Hinrichs A.S."/>
            <person name="Holmes I."/>
            <person name="Hoskins R.A."/>
            <person name="Hubisz M.J."/>
            <person name="Hultmark D."/>
            <person name="Huntley M.A."/>
            <person name="Jaffe D.B."/>
            <person name="Jagadeeshan S."/>
            <person name="Jeck W.R."/>
            <person name="Johnson J."/>
            <person name="Jones C.D."/>
            <person name="Jordan W.C."/>
            <person name="Karpen G.H."/>
            <person name="Kataoka E."/>
            <person name="Keightley P.D."/>
            <person name="Kheradpour P."/>
            <person name="Kirkness E.F."/>
            <person name="Koerich L.B."/>
            <person name="Kristiansen K."/>
            <person name="Kudrna D."/>
            <person name="Kulathinal R.J."/>
            <person name="Kumar S."/>
            <person name="Kwok R."/>
            <person name="Lander E."/>
            <person name="Langley C.H."/>
            <person name="Lapoint R."/>
            <person name="Lazzaro B.P."/>
            <person name="Lee S.J."/>
            <person name="Levesque L."/>
            <person name="Li R."/>
            <person name="Lin C.F."/>
            <person name="Lin M.F."/>
            <person name="Lindblad-Toh K."/>
            <person name="Llopart A."/>
            <person name="Long M."/>
            <person name="Low L."/>
            <person name="Lozovsky E."/>
            <person name="Lu J."/>
            <person name="Luo M."/>
            <person name="Machado C.A."/>
            <person name="Makalowski W."/>
            <person name="Marzo M."/>
            <person name="Matsuda M."/>
            <person name="Matzkin L."/>
            <person name="McAllister B."/>
            <person name="McBride C.S."/>
            <person name="McKernan B."/>
            <person name="McKernan K."/>
            <person name="Mendez-Lago M."/>
            <person name="Minx P."/>
            <person name="Mollenhauer M.U."/>
            <person name="Montooth K."/>
            <person name="Mount S.M."/>
            <person name="Mu X."/>
            <person name="Myers E."/>
            <person name="Negre B."/>
            <person name="Newfeld S."/>
            <person name="Nielsen R."/>
            <person name="Noor M.A."/>
            <person name="O'Grady P."/>
            <person name="Pachter L."/>
            <person name="Papaceit M."/>
            <person name="Parisi M.J."/>
            <person name="Parisi M."/>
            <person name="Parts L."/>
            <person name="Pedersen J.S."/>
            <person name="Pesole G."/>
            <person name="Phillippy A.M."/>
            <person name="Ponting C.P."/>
            <person name="Pop M."/>
            <person name="Porcelli D."/>
            <person name="Powell J.R."/>
            <person name="Prohaska S."/>
            <person name="Pruitt K."/>
            <person name="Puig M."/>
            <person name="Quesneville H."/>
            <person name="Ram K.R."/>
            <person name="Rand D."/>
            <person name="Rasmussen M.D."/>
            <person name="Reed L.K."/>
            <person name="Reenan R."/>
            <person name="Reily A."/>
            <person name="Remington K.A."/>
            <person name="Rieger T.T."/>
            <person name="Ritchie M.G."/>
            <person name="Robin C."/>
            <person name="Rogers Y.H."/>
            <person name="Rohde C."/>
            <person name="Rozas J."/>
            <person name="Rubenfield M.J."/>
            <person name="Ruiz A."/>
            <person name="Russo S."/>
            <person name="Salzberg S.L."/>
            <person name="Sanchez-Gracia A."/>
            <person name="Saranga D.J."/>
            <person name="Sato H."/>
            <person name="Schaeffer S.W."/>
            <person name="Schatz M.C."/>
            <person name="Schlenke T."/>
            <person name="Schwartz R."/>
            <person name="Segarra C."/>
            <person name="Singh R.S."/>
            <person name="Sirot L."/>
            <person name="Sirota M."/>
            <person name="Sisneros N.B."/>
            <person name="Smith C.D."/>
            <person name="Smith T.F."/>
            <person name="Spieth J."/>
            <person name="Stage D.E."/>
            <person name="Stark A."/>
            <person name="Stephan W."/>
            <person name="Strausberg R.L."/>
            <person name="Strempel S."/>
            <person name="Sturgill D."/>
            <person name="Sutton G."/>
            <person name="Sutton G.G."/>
            <person name="Tao W."/>
            <person name="Teichmann S."/>
            <person name="Tobari Y.N."/>
            <person name="Tomimura Y."/>
            <person name="Tsolas J.M."/>
            <person name="Valente V.L."/>
            <person name="Venter E."/>
            <person name="Venter J.C."/>
            <person name="Vicario S."/>
            <person name="Vieira F.G."/>
            <person name="Vilella A.J."/>
            <person name="Villasante A."/>
            <person name="Walenz B."/>
            <person name="Wang J."/>
            <person name="Wasserman M."/>
            <person name="Watts T."/>
            <person name="Wilson D."/>
            <person name="Wilson R.K."/>
            <person name="Wing R.A."/>
            <person name="Wolfner M.F."/>
            <person name="Wong A."/>
            <person name="Wong G.K."/>
            <person name="Wu C.I."/>
            <person name="Wu G."/>
            <person name="Yamamoto D."/>
            <person name="Yang H.P."/>
            <person name="Yang S.P."/>
            <person name="Yorke J.A."/>
            <person name="Yoshida K."/>
            <person name="Zdobnov E."/>
            <person name="Zhang P."/>
            <person name="Zhang Y."/>
            <person name="Zimin A.V."/>
            <person name="Baldwin J."/>
            <person name="Abdouelleil A."/>
            <person name="Abdulkadir J."/>
            <person name="Abebe A."/>
            <person name="Abera B."/>
            <person name="Abreu J."/>
            <person name="Acer S.C."/>
            <person name="Aftuck L."/>
            <person name="Alexander A."/>
            <person name="An P."/>
            <person name="Anderson E."/>
            <person name="Anderson S."/>
            <person name="Arachi H."/>
            <person name="Azer M."/>
            <person name="Bachantsang P."/>
            <person name="Barry A."/>
            <person name="Bayul T."/>
            <person name="Berlin A."/>
            <person name="Bessette D."/>
            <person name="Bloom T."/>
            <person name="Blye J."/>
            <person name="Boguslavskiy L."/>
            <person name="Bonnet C."/>
            <person name="Boukhgalter B."/>
            <person name="Bourzgui I."/>
            <person name="Brown A."/>
            <person name="Cahill P."/>
            <person name="Channer S."/>
            <person name="Cheshatsang Y."/>
            <person name="Chuda L."/>
            <person name="Citroen M."/>
            <person name="Collymore A."/>
            <person name="Cooke P."/>
            <person name="Costello M."/>
            <person name="D'Aco K."/>
            <person name="Daza R."/>
            <person name="De Haan G."/>
            <person name="DeGray S."/>
            <person name="DeMaso C."/>
            <person name="Dhargay N."/>
            <person name="Dooley K."/>
            <person name="Dooley E."/>
            <person name="Doricent M."/>
            <person name="Dorje P."/>
            <person name="Dorjee K."/>
            <person name="Dupes A."/>
            <person name="Elong R."/>
            <person name="Falk J."/>
            <person name="Farina A."/>
            <person name="Faro S."/>
            <person name="Ferguson D."/>
            <person name="Fisher S."/>
            <person name="Foley C.D."/>
            <person name="Franke A."/>
            <person name="Friedrich D."/>
            <person name="Gadbois L."/>
            <person name="Gearin G."/>
            <person name="Gearin C.R."/>
            <person name="Giannoukos G."/>
            <person name="Goode T."/>
            <person name="Graham J."/>
            <person name="Grandbois E."/>
            <person name="Grewal S."/>
            <person name="Gyaltsen K."/>
            <person name="Hafez N."/>
            <person name="Hagos B."/>
            <person name="Hall J."/>
            <person name="Henson C."/>
            <person name="Hollinger A."/>
            <person name="Honan T."/>
            <person name="Huard M.D."/>
            <person name="Hughes L."/>
            <person name="Hurhula B."/>
            <person name="Husby M.E."/>
            <person name="Kamat A."/>
            <person name="Kanga B."/>
            <person name="Kashin S."/>
            <person name="Khazanovich D."/>
            <person name="Kisner P."/>
            <person name="Lance K."/>
            <person name="Lara M."/>
            <person name="Lee W."/>
            <person name="Lennon N."/>
            <person name="Letendre F."/>
            <person name="LeVine R."/>
            <person name="Lipovsky A."/>
            <person name="Liu X."/>
            <person name="Liu J."/>
            <person name="Liu S."/>
            <person name="Lokyitsang T."/>
            <person name="Lokyitsang Y."/>
            <person name="Lubonja R."/>
            <person name="Lui A."/>
            <person name="MacDonald P."/>
            <person name="Magnisalis V."/>
            <person name="Maru K."/>
            <person name="Matthews C."/>
            <person name="McCusker W."/>
            <person name="McDonough S."/>
            <person name="Mehta T."/>
            <person name="Meldrim J."/>
            <person name="Meneus L."/>
            <person name="Mihai O."/>
            <person name="Mihalev A."/>
            <person name="Mihova T."/>
            <person name="Mittelman R."/>
            <person name="Mlenga V."/>
            <person name="Montmayeur A."/>
            <person name="Mulrain L."/>
            <person name="Navidi A."/>
            <person name="Naylor J."/>
            <person name="Negash T."/>
            <person name="Nguyen T."/>
            <person name="Nguyen N."/>
            <person name="Nicol R."/>
            <person name="Norbu C."/>
            <person name="Norbu N."/>
            <person name="Novod N."/>
            <person name="O'Neill B."/>
            <person name="Osman S."/>
            <person name="Markiewicz E."/>
            <person name="Oyono O.L."/>
            <person name="Patti C."/>
            <person name="Phunkhang P."/>
            <person name="Pierre F."/>
            <person name="Priest M."/>
            <person name="Raghuraman S."/>
            <person name="Rege F."/>
            <person name="Reyes R."/>
            <person name="Rise C."/>
            <person name="Rogov P."/>
            <person name="Ross K."/>
            <person name="Ryan E."/>
            <person name="Settipalli S."/>
            <person name="Shea T."/>
            <person name="Sherpa N."/>
            <person name="Shi L."/>
            <person name="Shih D."/>
            <person name="Sparrow T."/>
            <person name="Spaulding J."/>
            <person name="Stalker J."/>
            <person name="Stange-Thomann N."/>
            <person name="Stavropoulos S."/>
            <person name="Stone C."/>
            <person name="Strader C."/>
            <person name="Tesfaye S."/>
            <person name="Thomson T."/>
            <person name="Thoulutsang Y."/>
            <person name="Thoulutsang D."/>
            <person name="Topham K."/>
            <person name="Topping I."/>
            <person name="Tsamla T."/>
            <person name="Vassiliev H."/>
            <person name="Vo A."/>
            <person name="Wangchuk T."/>
            <person name="Wangdi T."/>
            <person name="Weiand M."/>
            <person name="Wilkinson J."/>
            <person name="Wilson A."/>
            <person name="Yadav S."/>
            <person name="Young G."/>
            <person name="Yu Q."/>
            <person name="Zembek L."/>
            <person name="Zhong D."/>
            <person name="Zimmer A."/>
            <person name="Zwirko Z."/>
            <person name="Jaffe D.B."/>
            <person name="Alvarez P."/>
            <person name="Brockman W."/>
            <person name="Butler J."/>
            <person name="Chin C."/>
            <person name="Gnerre S."/>
            <person name="Grabherr M."/>
            <person name="Kleber M."/>
            <person name="Mauceli E."/>
            <person name="MacCallum I."/>
        </authorList>
    </citation>
    <scope>NUCLEOTIDE SEQUENCE [LARGE SCALE GENOMIC DNA]</scope>
    <source>
        <strain evidence="4">Tucson 14024-0371.13</strain>
    </source>
</reference>
<dbReference type="Proteomes" id="UP000007801">
    <property type="component" value="Unassembled WGS sequence"/>
</dbReference>
<accession>B3MCK0</accession>
<feature type="region of interest" description="Disordered" evidence="1">
    <location>
        <begin position="285"/>
        <end position="311"/>
    </location>
</feature>
<name>B3MCK0_DROAN</name>
<dbReference type="eggNOG" id="ENOG502TDYS">
    <property type="taxonomic scope" value="Eukaryota"/>
</dbReference>
<evidence type="ECO:0000256" key="1">
    <source>
        <dbReference type="SAM" id="MobiDB-lite"/>
    </source>
</evidence>
<evidence type="ECO:0000313" key="3">
    <source>
        <dbReference type="EMBL" id="EDV36234.1"/>
    </source>
</evidence>
<dbReference type="KEGG" id="dan:6495710"/>
<dbReference type="PhylomeDB" id="B3MCK0"/>
<proteinExistence type="predicted"/>
<dbReference type="EMBL" id="CH902619">
    <property type="protein sequence ID" value="EDV36234.1"/>
    <property type="molecule type" value="Genomic_DNA"/>
</dbReference>
<feature type="signal peptide" evidence="2">
    <location>
        <begin position="1"/>
        <end position="21"/>
    </location>
</feature>
<feature type="chain" id="PRO_5002790470" evidence="2">
    <location>
        <begin position="22"/>
        <end position="463"/>
    </location>
</feature>
<feature type="region of interest" description="Disordered" evidence="1">
    <location>
        <begin position="407"/>
        <end position="435"/>
    </location>
</feature>
<dbReference type="OrthoDB" id="8029146at2759"/>
<protein>
    <submittedName>
        <fullName evidence="3">Uncharacterized protein</fullName>
    </submittedName>
</protein>
<dbReference type="OMA" id="PYDTTMP"/>
<feature type="region of interest" description="Disordered" evidence="1">
    <location>
        <begin position="134"/>
        <end position="185"/>
    </location>
</feature>
<keyword evidence="4" id="KW-1185">Reference proteome</keyword>
<organism evidence="3 4">
    <name type="scientific">Drosophila ananassae</name>
    <name type="common">Fruit fly</name>
    <dbReference type="NCBI Taxonomy" id="7217"/>
    <lineage>
        <taxon>Eukaryota</taxon>
        <taxon>Metazoa</taxon>
        <taxon>Ecdysozoa</taxon>
        <taxon>Arthropoda</taxon>
        <taxon>Hexapoda</taxon>
        <taxon>Insecta</taxon>
        <taxon>Pterygota</taxon>
        <taxon>Neoptera</taxon>
        <taxon>Endopterygota</taxon>
        <taxon>Diptera</taxon>
        <taxon>Brachycera</taxon>
        <taxon>Muscomorpha</taxon>
        <taxon>Ephydroidea</taxon>
        <taxon>Drosophilidae</taxon>
        <taxon>Drosophila</taxon>
        <taxon>Sophophora</taxon>
    </lineage>
</organism>
<dbReference type="HOGENOM" id="CLU_588328_0_0_1"/>
<dbReference type="AlphaFoldDB" id="B3MCK0"/>
<sequence>MVSHQQQCLLWLVFQLVATQGQQLQGPPRPRGRIRIADMQLPVPGSASNWPSLPQSGSPISSTVHTHIPLFREESSQKPSTPSQEAVVYGNWKPDHPAKPDSMETETDTDSAQQPRERVYGRLEAMLMGMPADEIDAKPSSSSEEQLAPIAPGSYRNPVHSHPSSYERSPEKHGRKRITSQQPPHQFEVTRANSTDPLLKAMAKQFNEAMETTTTIVRNNPLPTADDSWMPLPYPYPYDTTVPAPPATSSMIPGFMQSSVVHLPAPTQATRSTSELLNWPTDFIDSTSNTASPEQVEGNHKSNIDRRDESIADPVDEYKYYEDSLNSAQMHSELSVPETLPLNITRVGIPYEDRNASEEPSICVPLTVSETSHSSDSALPLVVEVERVYCFPLPKVEVRPGHVRPQVEQVTRPDQEDNSGMEFQPTEAPLPSDATAGATRRSLGLWLILFVSWSWWPQIRIYN</sequence>
<evidence type="ECO:0000256" key="2">
    <source>
        <dbReference type="SAM" id="SignalP"/>
    </source>
</evidence>
<keyword evidence="2" id="KW-0732">Signal</keyword>
<dbReference type="InParanoid" id="B3MCK0"/>
<feature type="compositionally biased region" description="Basic and acidic residues" evidence="1">
    <location>
        <begin position="297"/>
        <end position="311"/>
    </location>
</feature>
<gene>
    <name evidence="3" type="primary">Dana\GF12864</name>
    <name evidence="3" type="synonym">dana_GLEANR_12881</name>
    <name evidence="3" type="ORF">GF12864</name>
</gene>
<evidence type="ECO:0000313" key="4">
    <source>
        <dbReference type="Proteomes" id="UP000007801"/>
    </source>
</evidence>
<dbReference type="GeneID" id="6495710"/>
<feature type="region of interest" description="Disordered" evidence="1">
    <location>
        <begin position="72"/>
        <end position="116"/>
    </location>
</feature>
<feature type="compositionally biased region" description="Basic and acidic residues" evidence="1">
    <location>
        <begin position="93"/>
        <end position="102"/>
    </location>
</feature>